<evidence type="ECO:0000313" key="4">
    <source>
        <dbReference type="Proteomes" id="UP000755551"/>
    </source>
</evidence>
<reference evidence="3 4" key="1">
    <citation type="submission" date="2021-06" db="EMBL/GenBank/DDBJ databases">
        <title>Bacterium isolated from marine sediment.</title>
        <authorList>
            <person name="Zhu K.-L."/>
            <person name="Du Z.-J."/>
            <person name="Liang Q.-Y."/>
        </authorList>
    </citation>
    <scope>NUCLEOTIDE SEQUENCE [LARGE SCALE GENOMIC DNA]</scope>
    <source>
        <strain evidence="3 4">A346</strain>
    </source>
</reference>
<gene>
    <name evidence="3" type="ORF">KTN04_12515</name>
</gene>
<accession>A0ABS6MCY6</accession>
<proteinExistence type="predicted"/>
<keyword evidence="1" id="KW-0732">Signal</keyword>
<dbReference type="Pfam" id="PF01464">
    <property type="entry name" value="SLT"/>
    <property type="match status" value="1"/>
</dbReference>
<dbReference type="Proteomes" id="UP000755551">
    <property type="component" value="Unassembled WGS sequence"/>
</dbReference>
<evidence type="ECO:0000259" key="2">
    <source>
        <dbReference type="Pfam" id="PF01464"/>
    </source>
</evidence>
<name>A0ABS6MCY6_9GAMM</name>
<feature type="chain" id="PRO_5047173268" evidence="1">
    <location>
        <begin position="26"/>
        <end position="181"/>
    </location>
</feature>
<feature type="domain" description="Transglycosylase SLT" evidence="2">
    <location>
        <begin position="33"/>
        <end position="159"/>
    </location>
</feature>
<evidence type="ECO:0000313" key="3">
    <source>
        <dbReference type="EMBL" id="MBV0934162.1"/>
    </source>
</evidence>
<evidence type="ECO:0000256" key="1">
    <source>
        <dbReference type="SAM" id="SignalP"/>
    </source>
</evidence>
<keyword evidence="4" id="KW-1185">Reference proteome</keyword>
<feature type="signal peptide" evidence="1">
    <location>
        <begin position="1"/>
        <end position="25"/>
    </location>
</feature>
<comment type="caution">
    <text evidence="3">The sequence shown here is derived from an EMBL/GenBank/DDBJ whole genome shotgun (WGS) entry which is preliminary data.</text>
</comment>
<dbReference type="InterPro" id="IPR008258">
    <property type="entry name" value="Transglycosylase_SLT_dom_1"/>
</dbReference>
<dbReference type="RefSeq" id="WP_217335569.1">
    <property type="nucleotide sequence ID" value="NZ_JAHQZT010000017.1"/>
</dbReference>
<dbReference type="EMBL" id="JAHQZT010000017">
    <property type="protein sequence ID" value="MBV0934162.1"/>
    <property type="molecule type" value="Genomic_DNA"/>
</dbReference>
<organism evidence="3 4">
    <name type="scientific">Marinobacterium weihaiense</name>
    <dbReference type="NCBI Taxonomy" id="2851016"/>
    <lineage>
        <taxon>Bacteria</taxon>
        <taxon>Pseudomonadati</taxon>
        <taxon>Pseudomonadota</taxon>
        <taxon>Gammaproteobacteria</taxon>
        <taxon>Oceanospirillales</taxon>
        <taxon>Oceanospirillaceae</taxon>
        <taxon>Marinobacterium</taxon>
    </lineage>
</organism>
<sequence>MEFRKQLWKLVVGLSCLLETATVCASVPPMVERVAAEQGVPAQIFYAIVLAESRSPTQQGSKAWPWTINLQGHPHFFATREEAYSFASTLVEQGTKNFDVGIAQVNWYWHGERFDYNLWSAFDPYTNLTAAAKHLREQYARSECNTWELAVGCYHRPARRKSDRVIADAYAKRVFKIWFDL</sequence>
<protein>
    <submittedName>
        <fullName evidence="3">Transglycosylase SLT domain-containing protein</fullName>
    </submittedName>
</protein>